<evidence type="ECO:0000313" key="1">
    <source>
        <dbReference type="EMBL" id="KRM55134.1"/>
    </source>
</evidence>
<proteinExistence type="predicted"/>
<accession>A0A0R1ZJI6</accession>
<gene>
    <name evidence="1" type="ORF">FC18_GL001582</name>
</gene>
<dbReference type="AlphaFoldDB" id="A0A0R1ZJI6"/>
<comment type="caution">
    <text evidence="1">The sequence shown here is derived from an EMBL/GenBank/DDBJ whole genome shotgun (WGS) entry which is preliminary data.</text>
</comment>
<reference evidence="1 2" key="1">
    <citation type="journal article" date="2015" name="Genome Announc.">
        <title>Expanding the biotechnology potential of lactobacilli through comparative genomics of 213 strains and associated genera.</title>
        <authorList>
            <person name="Sun Z."/>
            <person name="Harris H.M."/>
            <person name="McCann A."/>
            <person name="Guo C."/>
            <person name="Argimon S."/>
            <person name="Zhang W."/>
            <person name="Yang X."/>
            <person name="Jeffery I.B."/>
            <person name="Cooney J.C."/>
            <person name="Kagawa T.F."/>
            <person name="Liu W."/>
            <person name="Song Y."/>
            <person name="Salvetti E."/>
            <person name="Wrobel A."/>
            <person name="Rasinkangas P."/>
            <person name="Parkhill J."/>
            <person name="Rea M.C."/>
            <person name="O'Sullivan O."/>
            <person name="Ritari J."/>
            <person name="Douillard F.P."/>
            <person name="Paul Ross R."/>
            <person name="Yang R."/>
            <person name="Briner A.E."/>
            <person name="Felis G.E."/>
            <person name="de Vos W.M."/>
            <person name="Barrangou R."/>
            <person name="Klaenhammer T.R."/>
            <person name="Caufield P.W."/>
            <person name="Cui Y."/>
            <person name="Zhang H."/>
            <person name="O'Toole P.W."/>
        </authorList>
    </citation>
    <scope>NUCLEOTIDE SEQUENCE [LARGE SCALE GENOMIC DNA]</scope>
    <source>
        <strain evidence="1 2">DSM 20505</strain>
    </source>
</reference>
<name>A0A0R1ZJI6_9LACO</name>
<dbReference type="Proteomes" id="UP000051679">
    <property type="component" value="Unassembled WGS sequence"/>
</dbReference>
<sequence length="72" mass="8341">MQNTSLPSSFSFSIHANNCAGYYVDEQETKSAWFHSAKRPRLKIECLAAQNRLRKENHHDQHINVNVPTNCR</sequence>
<evidence type="ECO:0000313" key="2">
    <source>
        <dbReference type="Proteomes" id="UP000051679"/>
    </source>
</evidence>
<organism evidence="1 2">
    <name type="scientific">Lacticaseibacillus sharpeae JCM 1186 = DSM 20505</name>
    <dbReference type="NCBI Taxonomy" id="1291052"/>
    <lineage>
        <taxon>Bacteria</taxon>
        <taxon>Bacillati</taxon>
        <taxon>Bacillota</taxon>
        <taxon>Bacilli</taxon>
        <taxon>Lactobacillales</taxon>
        <taxon>Lactobacillaceae</taxon>
        <taxon>Lacticaseibacillus</taxon>
    </lineage>
</organism>
<dbReference type="EMBL" id="AYYO01000030">
    <property type="protein sequence ID" value="KRM55134.1"/>
    <property type="molecule type" value="Genomic_DNA"/>
</dbReference>
<protein>
    <submittedName>
        <fullName evidence="1">Uncharacterized protein</fullName>
    </submittedName>
</protein>
<keyword evidence="2" id="KW-1185">Reference proteome</keyword>